<keyword evidence="1" id="KW-1133">Transmembrane helix</keyword>
<dbReference type="AlphaFoldDB" id="A0A1Q9AFA9"/>
<evidence type="ECO:0000256" key="1">
    <source>
        <dbReference type="SAM" id="Phobius"/>
    </source>
</evidence>
<dbReference type="STRING" id="1672749.BJF92_05725"/>
<dbReference type="Proteomes" id="UP000186143">
    <property type="component" value="Unassembled WGS sequence"/>
</dbReference>
<gene>
    <name evidence="2" type="ORF">BJF92_05725</name>
</gene>
<organism evidence="2 3">
    <name type="scientific">Xaviernesmea rhizosphaerae</name>
    <dbReference type="NCBI Taxonomy" id="1672749"/>
    <lineage>
        <taxon>Bacteria</taxon>
        <taxon>Pseudomonadati</taxon>
        <taxon>Pseudomonadota</taxon>
        <taxon>Alphaproteobacteria</taxon>
        <taxon>Hyphomicrobiales</taxon>
        <taxon>Rhizobiaceae</taxon>
        <taxon>Rhizobium/Agrobacterium group</taxon>
        <taxon>Xaviernesmea</taxon>
    </lineage>
</organism>
<sequence>MSIRSLFFIASYCVVTLAFIGLAHLTAQHSGSTLSMSAVELPKTERLLPGGTQNGFLMERFG</sequence>
<comment type="caution">
    <text evidence="2">The sequence shown here is derived from an EMBL/GenBank/DDBJ whole genome shotgun (WGS) entry which is preliminary data.</text>
</comment>
<evidence type="ECO:0000313" key="2">
    <source>
        <dbReference type="EMBL" id="OLP53649.1"/>
    </source>
</evidence>
<reference evidence="2 3" key="1">
    <citation type="submission" date="2016-09" db="EMBL/GenBank/DDBJ databases">
        <title>Rhizobium sp. nov., a novel species isolated from the rice rhizosphere.</title>
        <authorList>
            <person name="Zhao J."/>
            <person name="Zhang X."/>
        </authorList>
    </citation>
    <scope>NUCLEOTIDE SEQUENCE [LARGE SCALE GENOMIC DNA]</scope>
    <source>
        <strain evidence="2 3">MH17</strain>
    </source>
</reference>
<feature type="transmembrane region" description="Helical" evidence="1">
    <location>
        <begin position="6"/>
        <end position="27"/>
    </location>
</feature>
<name>A0A1Q9AFA9_9HYPH</name>
<dbReference type="EMBL" id="MKIO01000039">
    <property type="protein sequence ID" value="OLP53649.1"/>
    <property type="molecule type" value="Genomic_DNA"/>
</dbReference>
<proteinExistence type="predicted"/>
<keyword evidence="1" id="KW-0472">Membrane</keyword>
<accession>A0A1Q9AFA9</accession>
<evidence type="ECO:0000313" key="3">
    <source>
        <dbReference type="Proteomes" id="UP000186143"/>
    </source>
</evidence>
<protein>
    <submittedName>
        <fullName evidence="2">Uncharacterized protein</fullName>
    </submittedName>
</protein>
<keyword evidence="1" id="KW-0812">Transmembrane</keyword>
<dbReference type="RefSeq" id="WP_075636295.1">
    <property type="nucleotide sequence ID" value="NZ_MKIO01000039.1"/>
</dbReference>